<dbReference type="Proteomes" id="UP000615234">
    <property type="component" value="Unassembled WGS sequence"/>
</dbReference>
<comment type="caution">
    <text evidence="2">The sequence shown here is derived from an EMBL/GenBank/DDBJ whole genome shotgun (WGS) entry which is preliminary data.</text>
</comment>
<evidence type="ECO:0000256" key="1">
    <source>
        <dbReference type="SAM" id="SignalP"/>
    </source>
</evidence>
<protein>
    <submittedName>
        <fullName evidence="2">Uncharacterized protein</fullName>
    </submittedName>
</protein>
<accession>A0A8I0DUF8</accession>
<gene>
    <name evidence="2" type="ORF">H8S09_11170</name>
</gene>
<proteinExistence type="predicted"/>
<feature type="signal peptide" evidence="1">
    <location>
        <begin position="1"/>
        <end position="24"/>
    </location>
</feature>
<feature type="chain" id="PRO_5038481836" evidence="1">
    <location>
        <begin position="25"/>
        <end position="109"/>
    </location>
</feature>
<name>A0A8I0DUF8_9FIRM</name>
<dbReference type="RefSeq" id="WP_117808746.1">
    <property type="nucleotide sequence ID" value="NZ_JACOOX010000006.1"/>
</dbReference>
<keyword evidence="3" id="KW-1185">Reference proteome</keyword>
<sequence>MGKRRLRMMAVAMALVVAAGQFGAGFVSGMGSVTKVCAETEDTTEQEYITADGCYTLWMVVKQTERSDKLVIVNHVLLDGRACKGKTPVHFQIYSIIDSEMDRGFCYIL</sequence>
<evidence type="ECO:0000313" key="3">
    <source>
        <dbReference type="Proteomes" id="UP000615234"/>
    </source>
</evidence>
<dbReference type="EMBL" id="JACOOX010000006">
    <property type="protein sequence ID" value="MBC5663429.1"/>
    <property type="molecule type" value="Genomic_DNA"/>
</dbReference>
<evidence type="ECO:0000313" key="2">
    <source>
        <dbReference type="EMBL" id="MBC5663429.1"/>
    </source>
</evidence>
<keyword evidence="1" id="KW-0732">Signal</keyword>
<organism evidence="2 3">
    <name type="scientific">Coprococcus hominis</name>
    <name type="common">ex Liu et al. 2022</name>
    <dbReference type="NCBI Taxonomy" id="2763039"/>
    <lineage>
        <taxon>Bacteria</taxon>
        <taxon>Bacillati</taxon>
        <taxon>Bacillota</taxon>
        <taxon>Clostridia</taxon>
        <taxon>Lachnospirales</taxon>
        <taxon>Lachnospiraceae</taxon>
        <taxon>Coprococcus</taxon>
    </lineage>
</organism>
<dbReference type="AlphaFoldDB" id="A0A8I0DUF8"/>
<reference evidence="2 3" key="1">
    <citation type="submission" date="2020-08" db="EMBL/GenBank/DDBJ databases">
        <title>Genome public.</title>
        <authorList>
            <person name="Liu C."/>
            <person name="Sun Q."/>
        </authorList>
    </citation>
    <scope>NUCLEOTIDE SEQUENCE [LARGE SCALE GENOMIC DNA]</scope>
    <source>
        <strain evidence="2 3">NSJ-10</strain>
    </source>
</reference>